<name>A0A6N0NUV7_9CREN</name>
<dbReference type="AlphaFoldDB" id="A0A6N0NUV7"/>
<dbReference type="RefSeq" id="WP_174629006.1">
    <property type="nucleotide sequence ID" value="NZ_CP049074.1"/>
</dbReference>
<feature type="domain" description="DUF434" evidence="1">
    <location>
        <begin position="8"/>
        <end position="62"/>
    </location>
</feature>
<organism evidence="3 4">
    <name type="scientific">Metallosphaera tengchongensis</name>
    <dbReference type="NCBI Taxonomy" id="1532350"/>
    <lineage>
        <taxon>Archaea</taxon>
        <taxon>Thermoproteota</taxon>
        <taxon>Thermoprotei</taxon>
        <taxon>Sulfolobales</taxon>
        <taxon>Sulfolobaceae</taxon>
        <taxon>Metallosphaera</taxon>
    </lineage>
</organism>
<accession>A0A6N0NUV7</accession>
<reference evidence="3 4" key="1">
    <citation type="submission" date="2020-02" db="EMBL/GenBank/DDBJ databases">
        <title>Comparative genome analysis reveals the metabolism and evolution of the thermophilic archaeal genus Metallosphaera.</title>
        <authorList>
            <person name="Jiang C."/>
        </authorList>
    </citation>
    <scope>NUCLEOTIDE SEQUENCE [LARGE SCALE GENOMIC DNA]</scope>
    <source>
        <strain evidence="3 4">Ric-A</strain>
    </source>
</reference>
<gene>
    <name evidence="3" type="ORF">GWK48_01640</name>
</gene>
<evidence type="ECO:0000313" key="3">
    <source>
        <dbReference type="EMBL" id="QKQ99267.1"/>
    </source>
</evidence>
<dbReference type="PANTHER" id="PTHR42252:SF1">
    <property type="entry name" value="DUF434 DOMAIN-CONTAINING PROTEIN"/>
    <property type="match status" value="1"/>
</dbReference>
<dbReference type="Pfam" id="PF18481">
    <property type="entry name" value="DUF5616"/>
    <property type="match status" value="1"/>
</dbReference>
<dbReference type="KEGG" id="mten:GWK48_01640"/>
<dbReference type="Proteomes" id="UP000509301">
    <property type="component" value="Chromosome"/>
</dbReference>
<dbReference type="GeneID" id="55640608"/>
<dbReference type="InterPro" id="IPR007368">
    <property type="entry name" value="DUF434"/>
</dbReference>
<evidence type="ECO:0000259" key="1">
    <source>
        <dbReference type="Pfam" id="PF04256"/>
    </source>
</evidence>
<dbReference type="OrthoDB" id="60095at2157"/>
<dbReference type="EMBL" id="CP049074">
    <property type="protein sequence ID" value="QKQ99267.1"/>
    <property type="molecule type" value="Genomic_DNA"/>
</dbReference>
<feature type="domain" description="DUF5616" evidence="2">
    <location>
        <begin position="67"/>
        <end position="189"/>
    </location>
</feature>
<evidence type="ECO:0000313" key="4">
    <source>
        <dbReference type="Proteomes" id="UP000509301"/>
    </source>
</evidence>
<protein>
    <submittedName>
        <fullName evidence="3">DUF434 domain-containing protein</fullName>
    </submittedName>
</protein>
<dbReference type="PANTHER" id="PTHR42252">
    <property type="entry name" value="DUF5616 DOMAIN-CONTAINING PROTEIN"/>
    <property type="match status" value="1"/>
</dbReference>
<keyword evidence="4" id="KW-1185">Reference proteome</keyword>
<sequence>MISWRRELREAAIDYRYLLDRGYSGKPSLDIVVSRYGLSREERLFLLRCVHSKKDVESIGNKFGLEEPLIVDGYNIGLTLLNALEGDPIYLCDDGFVRDLSLGKRKNDVRILTILNLLAEYLISFRLDYWIVLDSQISRSGEIGSRLRENNINVKVVNKADKEIITFSGTAASNDFVILTKAKKVFDVMGIFLLKEVEPIRFPFDLYF</sequence>
<dbReference type="InterPro" id="IPR041652">
    <property type="entry name" value="DUF5616"/>
</dbReference>
<dbReference type="Pfam" id="PF04256">
    <property type="entry name" value="DUF434"/>
    <property type="match status" value="1"/>
</dbReference>
<proteinExistence type="predicted"/>
<evidence type="ECO:0000259" key="2">
    <source>
        <dbReference type="Pfam" id="PF18481"/>
    </source>
</evidence>